<protein>
    <submittedName>
        <fullName evidence="4">ABC-type sugar transport system periplasmic component-like protein</fullName>
    </submittedName>
</protein>
<proteinExistence type="predicted"/>
<gene>
    <name evidence="4" type="ORF">UY72_C0039G0004</name>
</gene>
<dbReference type="InterPro" id="IPR000601">
    <property type="entry name" value="PKD_dom"/>
</dbReference>
<name>A0A0G1XF63_9BACT</name>
<dbReference type="InterPro" id="IPR006059">
    <property type="entry name" value="SBP"/>
</dbReference>
<feature type="domain" description="PKD" evidence="3">
    <location>
        <begin position="315"/>
        <end position="353"/>
    </location>
</feature>
<feature type="chain" id="PRO_5002540744" evidence="2">
    <location>
        <begin position="24"/>
        <end position="561"/>
    </location>
</feature>
<dbReference type="EMBL" id="LCRD01000039">
    <property type="protein sequence ID" value="KKW29581.1"/>
    <property type="molecule type" value="Genomic_DNA"/>
</dbReference>
<feature type="signal peptide" evidence="2">
    <location>
        <begin position="1"/>
        <end position="23"/>
    </location>
</feature>
<keyword evidence="4" id="KW-0813">Transport</keyword>
<dbReference type="PROSITE" id="PS50093">
    <property type="entry name" value="PKD"/>
    <property type="match status" value="1"/>
</dbReference>
<evidence type="ECO:0000256" key="2">
    <source>
        <dbReference type="SAM" id="SignalP"/>
    </source>
</evidence>
<dbReference type="Pfam" id="PF13416">
    <property type="entry name" value="SBP_bac_8"/>
    <property type="match status" value="1"/>
</dbReference>
<evidence type="ECO:0000256" key="1">
    <source>
        <dbReference type="SAM" id="MobiDB-lite"/>
    </source>
</evidence>
<keyword evidence="4" id="KW-0762">Sugar transport</keyword>
<dbReference type="PANTHER" id="PTHR43649">
    <property type="entry name" value="ARABINOSE-BINDING PROTEIN-RELATED"/>
    <property type="match status" value="1"/>
</dbReference>
<reference evidence="4 5" key="1">
    <citation type="journal article" date="2015" name="Nature">
        <title>rRNA introns, odd ribosomes, and small enigmatic genomes across a large radiation of phyla.</title>
        <authorList>
            <person name="Brown C.T."/>
            <person name="Hug L.A."/>
            <person name="Thomas B.C."/>
            <person name="Sharon I."/>
            <person name="Castelle C.J."/>
            <person name="Singh A."/>
            <person name="Wilkins M.J."/>
            <person name="Williams K.H."/>
            <person name="Banfield J.F."/>
        </authorList>
    </citation>
    <scope>NUCLEOTIDE SEQUENCE [LARGE SCALE GENOMIC DNA]</scope>
</reference>
<evidence type="ECO:0000259" key="3">
    <source>
        <dbReference type="PROSITE" id="PS50093"/>
    </source>
</evidence>
<dbReference type="SUPFAM" id="SSF53850">
    <property type="entry name" value="Periplasmic binding protein-like II"/>
    <property type="match status" value="1"/>
</dbReference>
<comment type="caution">
    <text evidence="4">The sequence shown here is derived from an EMBL/GenBank/DDBJ whole genome shotgun (WGS) entry which is preliminary data.</text>
</comment>
<keyword evidence="2" id="KW-0732">Signal</keyword>
<accession>A0A0G1XF63</accession>
<dbReference type="InterPro" id="IPR050490">
    <property type="entry name" value="Bact_solute-bd_prot1"/>
</dbReference>
<sequence length="561" mass="62914">MKKIVTRFVTLGLSLILMMSLFSGCGSSEKTGPVESTAAVQTSGTAAPAEGQNKLEWESDTSPVNLDLFMNYSWFAMDWSDATGKRVTDRTGVTLDISKPVADDDQKLNIMISSGELPSIICLSKDNPSLSRMIDAGLLYSYDELFEKYAPNFKTILRKNMLTNYKSSDGKTYYLTNYVEGEDYKKAALEYNALIGTSQECFSVRKDYLDEIGNPDISTPESFIEALKQMKQKHPDKIGFYAGADNLNSEQMGSSTDTSRLSTIGTQFGVTQYYENNGSIQIGFRNPGFIDAIKFLNKLQANGLLTKESFIDNSDIQLAKVQKGDPISYTWTIGDGTKIPTDNPNTQYVVMKPFPNYKNVQTGTGWIATVITKSAKNPERCLKFLEYLYSQDGIKDTVYGVEGDTFSGDIVNGPHWHMVDGKPTFLPEYYAEKMKDWGGVAAKNGLGEYWFIADPLDYNIMLWDKNDTEMAEYNEIFAKYLEYRPEFDLPTIDPASADGIALKKCLEIYKNEIPKIIFSKDEASAIAEYNNMITKCDEAGLSKVEDIWTKTYQERLKSMGK</sequence>
<feature type="region of interest" description="Disordered" evidence="1">
    <location>
        <begin position="32"/>
        <end position="53"/>
    </location>
</feature>
<evidence type="ECO:0000313" key="5">
    <source>
        <dbReference type="Proteomes" id="UP000034846"/>
    </source>
</evidence>
<organism evidence="4 5">
    <name type="scientific">Candidatus Uhrbacteria bacterium GW2011_GWD2_52_7</name>
    <dbReference type="NCBI Taxonomy" id="1618989"/>
    <lineage>
        <taxon>Bacteria</taxon>
        <taxon>Candidatus Uhriibacteriota</taxon>
    </lineage>
</organism>
<dbReference type="AlphaFoldDB" id="A0A0G1XF63"/>
<dbReference type="PANTHER" id="PTHR43649:SF12">
    <property type="entry name" value="DIACETYLCHITOBIOSE BINDING PROTEIN DASA"/>
    <property type="match status" value="1"/>
</dbReference>
<dbReference type="PATRIC" id="fig|1618989.3.peg.591"/>
<dbReference type="Gene3D" id="3.40.190.10">
    <property type="entry name" value="Periplasmic binding protein-like II"/>
    <property type="match status" value="2"/>
</dbReference>
<dbReference type="PROSITE" id="PS51257">
    <property type="entry name" value="PROKAR_LIPOPROTEIN"/>
    <property type="match status" value="1"/>
</dbReference>
<evidence type="ECO:0000313" key="4">
    <source>
        <dbReference type="EMBL" id="KKW29581.1"/>
    </source>
</evidence>
<dbReference type="Proteomes" id="UP000034846">
    <property type="component" value="Unassembled WGS sequence"/>
</dbReference>